<dbReference type="PANTHER" id="PTHR44051:SF21">
    <property type="entry name" value="GLUTATHIONE S-TRANSFERASE FAMILY PROTEIN"/>
    <property type="match status" value="1"/>
</dbReference>
<dbReference type="SFLD" id="SFLDG00358">
    <property type="entry name" value="Main_(cytGST)"/>
    <property type="match status" value="1"/>
</dbReference>
<dbReference type="SFLD" id="SFLDS00019">
    <property type="entry name" value="Glutathione_Transferase_(cytos"/>
    <property type="match status" value="1"/>
</dbReference>
<protein>
    <submittedName>
        <fullName evidence="3">Glutathione S-transferase family protein</fullName>
    </submittedName>
</protein>
<comment type="caution">
    <text evidence="3">The sequence shown here is derived from an EMBL/GenBank/DDBJ whole genome shotgun (WGS) entry which is preliminary data.</text>
</comment>
<dbReference type="PROSITE" id="PS50404">
    <property type="entry name" value="GST_NTER"/>
    <property type="match status" value="1"/>
</dbReference>
<evidence type="ECO:0000313" key="3">
    <source>
        <dbReference type="EMBL" id="TDK21538.1"/>
    </source>
</evidence>
<gene>
    <name evidence="3" type="ORF">E2F46_14995</name>
</gene>
<dbReference type="Pfam" id="PF02798">
    <property type="entry name" value="GST_N"/>
    <property type="match status" value="1"/>
</dbReference>
<dbReference type="OrthoDB" id="5740960at2"/>
<dbReference type="AlphaFoldDB" id="A0A4R5TJX4"/>
<dbReference type="EMBL" id="SMTF01000016">
    <property type="protein sequence ID" value="TDK21538.1"/>
    <property type="molecule type" value="Genomic_DNA"/>
</dbReference>
<dbReference type="Proteomes" id="UP000294796">
    <property type="component" value="Unassembled WGS sequence"/>
</dbReference>
<dbReference type="CDD" id="cd03188">
    <property type="entry name" value="GST_C_Beta"/>
    <property type="match status" value="1"/>
</dbReference>
<dbReference type="PROSITE" id="PS50405">
    <property type="entry name" value="GST_CTER"/>
    <property type="match status" value="1"/>
</dbReference>
<keyword evidence="4" id="KW-1185">Reference proteome</keyword>
<dbReference type="GO" id="GO:0016740">
    <property type="term" value="F:transferase activity"/>
    <property type="evidence" value="ECO:0007669"/>
    <property type="project" value="UniProtKB-KW"/>
</dbReference>
<evidence type="ECO:0000313" key="4">
    <source>
        <dbReference type="Proteomes" id="UP000294796"/>
    </source>
</evidence>
<dbReference type="InterPro" id="IPR036282">
    <property type="entry name" value="Glutathione-S-Trfase_C_sf"/>
</dbReference>
<dbReference type="SUPFAM" id="SSF52833">
    <property type="entry name" value="Thioredoxin-like"/>
    <property type="match status" value="1"/>
</dbReference>
<dbReference type="Gene3D" id="3.40.30.10">
    <property type="entry name" value="Glutaredoxin"/>
    <property type="match status" value="1"/>
</dbReference>
<name>A0A4R5TJX4_9GAMM</name>
<organism evidence="3 4">
    <name type="scientific">Luteimonas aestuarii</name>
    <dbReference type="NCBI Taxonomy" id="453837"/>
    <lineage>
        <taxon>Bacteria</taxon>
        <taxon>Pseudomonadati</taxon>
        <taxon>Pseudomonadota</taxon>
        <taxon>Gammaproteobacteria</taxon>
        <taxon>Lysobacterales</taxon>
        <taxon>Lysobacteraceae</taxon>
        <taxon>Luteimonas</taxon>
    </lineage>
</organism>
<dbReference type="PANTHER" id="PTHR44051">
    <property type="entry name" value="GLUTATHIONE S-TRANSFERASE-RELATED"/>
    <property type="match status" value="1"/>
</dbReference>
<dbReference type="RefSeq" id="WP_133323393.1">
    <property type="nucleotide sequence ID" value="NZ_SMTF01000016.1"/>
</dbReference>
<accession>A0A4R5TJX4</accession>
<keyword evidence="3" id="KW-0808">Transferase</keyword>
<evidence type="ECO:0000259" key="1">
    <source>
        <dbReference type="PROSITE" id="PS50404"/>
    </source>
</evidence>
<dbReference type="SFLD" id="SFLDG01150">
    <property type="entry name" value="Main.1:_Beta-like"/>
    <property type="match status" value="1"/>
</dbReference>
<feature type="domain" description="GST C-terminal" evidence="2">
    <location>
        <begin position="87"/>
        <end position="210"/>
    </location>
</feature>
<evidence type="ECO:0000259" key="2">
    <source>
        <dbReference type="PROSITE" id="PS50405"/>
    </source>
</evidence>
<dbReference type="InterPro" id="IPR004045">
    <property type="entry name" value="Glutathione_S-Trfase_N"/>
</dbReference>
<dbReference type="Gene3D" id="1.20.1050.10">
    <property type="match status" value="1"/>
</dbReference>
<dbReference type="SUPFAM" id="SSF47616">
    <property type="entry name" value="GST C-terminal domain-like"/>
    <property type="match status" value="1"/>
</dbReference>
<dbReference type="InterPro" id="IPR036249">
    <property type="entry name" value="Thioredoxin-like_sf"/>
</dbReference>
<reference evidence="3 4" key="1">
    <citation type="submission" date="2019-03" db="EMBL/GenBank/DDBJ databases">
        <title>Luteimonas zhaokaii sp.nov., isolated from the rectal contents of Plateau pika in Yushu, Qinghai Province, China.</title>
        <authorList>
            <person name="Zhang G."/>
        </authorList>
    </citation>
    <scope>NUCLEOTIDE SEQUENCE [LARGE SCALE GENOMIC DNA]</scope>
    <source>
        <strain evidence="3 4">B9</strain>
    </source>
</reference>
<feature type="domain" description="GST N-terminal" evidence="1">
    <location>
        <begin position="1"/>
        <end position="81"/>
    </location>
</feature>
<proteinExistence type="predicted"/>
<dbReference type="CDD" id="cd03057">
    <property type="entry name" value="GST_N_Beta"/>
    <property type="match status" value="1"/>
</dbReference>
<dbReference type="InterPro" id="IPR040079">
    <property type="entry name" value="Glutathione_S-Trfase"/>
</dbReference>
<sequence length="211" mass="23749">MSVALYGSKSTASLVVHWLLVELGLEHELRMLDFEAREQKSPEYLALNPQGRVPTLVIDGQPITEAAAIAMHLADLHPAAGLAPAVGSPLRARYYRWMFFCANTLQPAYRDWFYPSEPAGEGNIEAARVQARLELEAAWQLVADHLDTDGPYLLGEQRSAADFMLTMLMRWSRNMPRPAETWPSLHAHAARMKALPSFAETYRREGITDWT</sequence>
<dbReference type="InterPro" id="IPR010987">
    <property type="entry name" value="Glutathione-S-Trfase_C-like"/>
</dbReference>